<organism evidence="3 4">
    <name type="scientific">Thalassobacterium maritimum</name>
    <dbReference type="NCBI Taxonomy" id="3041265"/>
    <lineage>
        <taxon>Bacteria</taxon>
        <taxon>Pseudomonadati</taxon>
        <taxon>Verrucomicrobiota</taxon>
        <taxon>Opitutia</taxon>
        <taxon>Puniceicoccales</taxon>
        <taxon>Coraliomargaritaceae</taxon>
        <taxon>Thalassobacterium</taxon>
    </lineage>
</organism>
<gene>
    <name evidence="3" type="ORF">QEH52_13385</name>
</gene>
<keyword evidence="2" id="KW-0812">Transmembrane</keyword>
<feature type="compositionally biased region" description="Polar residues" evidence="1">
    <location>
        <begin position="143"/>
        <end position="153"/>
    </location>
</feature>
<keyword evidence="2" id="KW-1133">Transmembrane helix</keyword>
<sequence length="395" mass="44446">MKQLKPKNCRYCNARLHDGGPQCPVCARHQRRWPELAALVLAALVVGLTIWLQVAEPFTREQAAAGGATASQTTGPAPHTPVAAPLAASVKHTAPINKLASAPEPAPMPATEQAPKIMPFSSFLKRTSERTTATETLPRPRAQPSNTRYQNTRFEQSRGDYPFYVAEKKWDPSKQAYDFYRVGMQGSERVIQHDLRRYFISENQSDYPEPEGGCGPTALLNLYVWYSKFGLIDESIKHSDPRAYKLLKFKQIDRIINHIQGHSRSRADGTNSVEQVIAIDELVRTASKEHTRIHFEYKQPPLSRSDFLNISRNYRAGILTVRPKDPTTGLLRGYHAVLVIRSDTSGKITIANWGDFSHGRIVNRLGKQWFVPDDAAQYELQVERLTTLIPFTPTS</sequence>
<keyword evidence="2" id="KW-0472">Membrane</keyword>
<reference evidence="3 4" key="1">
    <citation type="submission" date="2023-04" db="EMBL/GenBank/DDBJ databases">
        <title>A novel bacteria isolated from coastal sediment.</title>
        <authorList>
            <person name="Liu X.-J."/>
            <person name="Du Z.-J."/>
        </authorList>
    </citation>
    <scope>NUCLEOTIDE SEQUENCE [LARGE SCALE GENOMIC DNA]</scope>
    <source>
        <strain evidence="3 4">SDUM461003</strain>
    </source>
</reference>
<evidence type="ECO:0008006" key="5">
    <source>
        <dbReference type="Google" id="ProtNLM"/>
    </source>
</evidence>
<dbReference type="RefSeq" id="WP_308951117.1">
    <property type="nucleotide sequence ID" value="NZ_JARXHW010000032.1"/>
</dbReference>
<evidence type="ECO:0000313" key="4">
    <source>
        <dbReference type="Proteomes" id="UP001225316"/>
    </source>
</evidence>
<name>A0ABU1AWI8_9BACT</name>
<evidence type="ECO:0000256" key="1">
    <source>
        <dbReference type="SAM" id="MobiDB-lite"/>
    </source>
</evidence>
<keyword evidence="4" id="KW-1185">Reference proteome</keyword>
<accession>A0ABU1AWI8</accession>
<dbReference type="EMBL" id="JARXHW010000032">
    <property type="protein sequence ID" value="MDQ8208511.1"/>
    <property type="molecule type" value="Genomic_DNA"/>
</dbReference>
<evidence type="ECO:0000256" key="2">
    <source>
        <dbReference type="SAM" id="Phobius"/>
    </source>
</evidence>
<comment type="caution">
    <text evidence="3">The sequence shown here is derived from an EMBL/GenBank/DDBJ whole genome shotgun (WGS) entry which is preliminary data.</text>
</comment>
<dbReference type="Proteomes" id="UP001225316">
    <property type="component" value="Unassembled WGS sequence"/>
</dbReference>
<proteinExistence type="predicted"/>
<feature type="region of interest" description="Disordered" evidence="1">
    <location>
        <begin position="99"/>
        <end position="153"/>
    </location>
</feature>
<protein>
    <recommendedName>
        <fullName evidence="5">Peptidase C39-like domain-containing protein</fullName>
    </recommendedName>
</protein>
<evidence type="ECO:0000313" key="3">
    <source>
        <dbReference type="EMBL" id="MDQ8208511.1"/>
    </source>
</evidence>
<feature type="transmembrane region" description="Helical" evidence="2">
    <location>
        <begin position="36"/>
        <end position="54"/>
    </location>
</feature>